<feature type="region of interest" description="Disordered" evidence="1">
    <location>
        <begin position="40"/>
        <end position="65"/>
    </location>
</feature>
<accession>I3ZD14</accession>
<gene>
    <name evidence="2" type="ordered locus">Terro_0800</name>
</gene>
<dbReference type="eggNOG" id="COG3477">
    <property type="taxonomic scope" value="Bacteria"/>
</dbReference>
<dbReference type="RefSeq" id="WP_014784701.1">
    <property type="nucleotide sequence ID" value="NC_018014.1"/>
</dbReference>
<dbReference type="OrthoDB" id="121289at2"/>
<sequence>MTKTLKPLPDTTKNLLKGALAGLVGGLIATAAKSAAEKLYPPRTHGEPEPPAVLAEKLGQPKRETTEKKVVEEGIHWTFGALAGAAYGVMAELYPAVTAKNGATFGIALMSITHEGALPALGLSATPEDQEPREKRSEMATHVVYGIVCETVRGVVRKAL</sequence>
<name>I3ZD14_TERRK</name>
<dbReference type="Pfam" id="PF07274">
    <property type="entry name" value="DUF1440"/>
    <property type="match status" value="1"/>
</dbReference>
<reference evidence="2 3" key="1">
    <citation type="submission" date="2012-06" db="EMBL/GenBank/DDBJ databases">
        <title>Complete genome of Terriglobus roseus DSM 18391.</title>
        <authorList>
            <consortium name="US DOE Joint Genome Institute (JGI-PGF)"/>
            <person name="Lucas S."/>
            <person name="Copeland A."/>
            <person name="Lapidus A."/>
            <person name="Glavina del Rio T."/>
            <person name="Dalin E."/>
            <person name="Tice H."/>
            <person name="Bruce D."/>
            <person name="Goodwin L."/>
            <person name="Pitluck S."/>
            <person name="Peters L."/>
            <person name="Mikhailova N."/>
            <person name="Munk A.C.C."/>
            <person name="Kyrpides N."/>
            <person name="Mavromatis K."/>
            <person name="Ivanova N."/>
            <person name="Brettin T."/>
            <person name="Detter J.C."/>
            <person name="Han C."/>
            <person name="Larimer F."/>
            <person name="Land M."/>
            <person name="Hauser L."/>
            <person name="Markowitz V."/>
            <person name="Cheng J.-F."/>
            <person name="Hugenholtz P."/>
            <person name="Woyke T."/>
            <person name="Wu D."/>
            <person name="Brambilla E."/>
            <person name="Klenk H.-P."/>
            <person name="Eisen J.A."/>
        </authorList>
    </citation>
    <scope>NUCLEOTIDE SEQUENCE [LARGE SCALE GENOMIC DNA]</scope>
    <source>
        <strain evidence="3">DSM 18391 / NRRL B-41598 / KBS 63</strain>
    </source>
</reference>
<dbReference type="Proteomes" id="UP000006056">
    <property type="component" value="Chromosome"/>
</dbReference>
<dbReference type="EMBL" id="CP003379">
    <property type="protein sequence ID" value="AFL87132.1"/>
    <property type="molecule type" value="Genomic_DNA"/>
</dbReference>
<evidence type="ECO:0000313" key="2">
    <source>
        <dbReference type="EMBL" id="AFL87132.1"/>
    </source>
</evidence>
<dbReference type="HOGENOM" id="CLU_1694651_0_0_0"/>
<dbReference type="AlphaFoldDB" id="I3ZD14"/>
<dbReference type="STRING" id="926566.Terro_0800"/>
<dbReference type="KEGG" id="trs:Terro_0800"/>
<organism evidence="2 3">
    <name type="scientific">Terriglobus roseus (strain DSM 18391 / NRRL B-41598 / KBS 63)</name>
    <dbReference type="NCBI Taxonomy" id="926566"/>
    <lineage>
        <taxon>Bacteria</taxon>
        <taxon>Pseudomonadati</taxon>
        <taxon>Acidobacteriota</taxon>
        <taxon>Terriglobia</taxon>
        <taxon>Terriglobales</taxon>
        <taxon>Acidobacteriaceae</taxon>
        <taxon>Terriglobus</taxon>
    </lineage>
</organism>
<keyword evidence="3" id="KW-1185">Reference proteome</keyword>
<protein>
    <submittedName>
        <fullName evidence="2">Putative periplasmic/secreted protein</fullName>
    </submittedName>
</protein>
<dbReference type="InterPro" id="IPR009898">
    <property type="entry name" value="DUF1440"/>
</dbReference>
<evidence type="ECO:0000313" key="3">
    <source>
        <dbReference type="Proteomes" id="UP000006056"/>
    </source>
</evidence>
<proteinExistence type="predicted"/>
<evidence type="ECO:0000256" key="1">
    <source>
        <dbReference type="SAM" id="MobiDB-lite"/>
    </source>
</evidence>